<proteinExistence type="predicted"/>
<reference evidence="1 2" key="1">
    <citation type="journal article" date="2024" name="G3 (Bethesda)">
        <title>Genome assembly of Hibiscus sabdariffa L. provides insights into metabolisms of medicinal natural products.</title>
        <authorList>
            <person name="Kim T."/>
        </authorList>
    </citation>
    <scope>NUCLEOTIDE SEQUENCE [LARGE SCALE GENOMIC DNA]</scope>
    <source>
        <strain evidence="1">TK-2024</strain>
        <tissue evidence="1">Old leaves</tissue>
    </source>
</reference>
<evidence type="ECO:0000313" key="2">
    <source>
        <dbReference type="Proteomes" id="UP001472677"/>
    </source>
</evidence>
<protein>
    <submittedName>
        <fullName evidence="1">Uncharacterized protein</fullName>
    </submittedName>
</protein>
<comment type="caution">
    <text evidence="1">The sequence shown here is derived from an EMBL/GenBank/DDBJ whole genome shotgun (WGS) entry which is preliminary data.</text>
</comment>
<gene>
    <name evidence="1" type="ORF">V6N12_008738</name>
</gene>
<sequence length="76" mass="8195">MSDAGKVVYSMDETNKEIGQDEMGVYNYNRGSNSRAIDVSMPIEGVAGGVVGIVAQVGRVNCLNPQWLRLSLDFAT</sequence>
<evidence type="ECO:0000313" key="1">
    <source>
        <dbReference type="EMBL" id="KAK8514018.1"/>
    </source>
</evidence>
<accession>A0ABR2C4C7</accession>
<dbReference type="EMBL" id="JBBPBM010000067">
    <property type="protein sequence ID" value="KAK8514018.1"/>
    <property type="molecule type" value="Genomic_DNA"/>
</dbReference>
<organism evidence="1 2">
    <name type="scientific">Hibiscus sabdariffa</name>
    <name type="common">roselle</name>
    <dbReference type="NCBI Taxonomy" id="183260"/>
    <lineage>
        <taxon>Eukaryota</taxon>
        <taxon>Viridiplantae</taxon>
        <taxon>Streptophyta</taxon>
        <taxon>Embryophyta</taxon>
        <taxon>Tracheophyta</taxon>
        <taxon>Spermatophyta</taxon>
        <taxon>Magnoliopsida</taxon>
        <taxon>eudicotyledons</taxon>
        <taxon>Gunneridae</taxon>
        <taxon>Pentapetalae</taxon>
        <taxon>rosids</taxon>
        <taxon>malvids</taxon>
        <taxon>Malvales</taxon>
        <taxon>Malvaceae</taxon>
        <taxon>Malvoideae</taxon>
        <taxon>Hibiscus</taxon>
    </lineage>
</organism>
<keyword evidence="2" id="KW-1185">Reference proteome</keyword>
<dbReference type="Proteomes" id="UP001472677">
    <property type="component" value="Unassembled WGS sequence"/>
</dbReference>
<name>A0ABR2C4C7_9ROSI</name>